<name>A0A285P3I3_NATPI</name>
<keyword evidence="2" id="KW-1185">Reference proteome</keyword>
<gene>
    <name evidence="1" type="ORF">SAMN06269185_2758</name>
</gene>
<evidence type="ECO:0008006" key="3">
    <source>
        <dbReference type="Google" id="ProtNLM"/>
    </source>
</evidence>
<dbReference type="InterPro" id="IPR006311">
    <property type="entry name" value="TAT_signal"/>
</dbReference>
<organism evidence="1 2">
    <name type="scientific">Natronoarchaeum philippinense</name>
    <dbReference type="NCBI Taxonomy" id="558529"/>
    <lineage>
        <taxon>Archaea</taxon>
        <taxon>Methanobacteriati</taxon>
        <taxon>Methanobacteriota</taxon>
        <taxon>Stenosarchaea group</taxon>
        <taxon>Halobacteria</taxon>
        <taxon>Halobacteriales</taxon>
        <taxon>Natronoarchaeaceae</taxon>
    </lineage>
</organism>
<accession>A0A285P3I3</accession>
<dbReference type="RefSeq" id="WP_097009634.1">
    <property type="nucleotide sequence ID" value="NZ_OBEJ01000003.1"/>
</dbReference>
<dbReference type="EMBL" id="OBEJ01000003">
    <property type="protein sequence ID" value="SNZ16309.1"/>
    <property type="molecule type" value="Genomic_DNA"/>
</dbReference>
<evidence type="ECO:0000313" key="1">
    <source>
        <dbReference type="EMBL" id="SNZ16309.1"/>
    </source>
</evidence>
<protein>
    <recommendedName>
        <fullName evidence="3">DUF4352 domain-containing protein</fullName>
    </recommendedName>
</protein>
<dbReference type="Proteomes" id="UP000219453">
    <property type="component" value="Unassembled WGS sequence"/>
</dbReference>
<dbReference type="PROSITE" id="PS51318">
    <property type="entry name" value="TAT"/>
    <property type="match status" value="1"/>
</dbReference>
<evidence type="ECO:0000313" key="2">
    <source>
        <dbReference type="Proteomes" id="UP000219453"/>
    </source>
</evidence>
<dbReference type="AlphaFoldDB" id="A0A285P3I3"/>
<reference evidence="1 2" key="1">
    <citation type="submission" date="2017-09" db="EMBL/GenBank/DDBJ databases">
        <authorList>
            <person name="Ehlers B."/>
            <person name="Leendertz F.H."/>
        </authorList>
    </citation>
    <scope>NUCLEOTIDE SEQUENCE [LARGE SCALE GENOMIC DNA]</scope>
    <source>
        <strain evidence="1 2">DSM 27208</strain>
    </source>
</reference>
<sequence length="140" mass="14422">MTEQTSTHRRTVLATGATLAAAGIAGCTGVLGGDSADGEVTANEFGDDIEVLDHGIENAKLGGTNSVRVNVTVTNNTNGKTTVSASADLYDGDDVLIARTGPSGSISVRHDQDVELHPSAPGRVGEVARYELQLTDPWSS</sequence>
<proteinExistence type="predicted"/>